<dbReference type="AlphaFoldDB" id="A0AAJ7RKP2"/>
<evidence type="ECO:0000256" key="1">
    <source>
        <dbReference type="SAM" id="MobiDB-lite"/>
    </source>
</evidence>
<feature type="region of interest" description="Disordered" evidence="1">
    <location>
        <begin position="1"/>
        <end position="27"/>
    </location>
</feature>
<dbReference type="KEGG" id="ccin:112494632"/>
<reference evidence="4" key="1">
    <citation type="submission" date="2025-08" db="UniProtKB">
        <authorList>
            <consortium name="RefSeq"/>
        </authorList>
    </citation>
    <scope>IDENTIFICATION</scope>
</reference>
<dbReference type="Pfam" id="PF20700">
    <property type="entry name" value="Mutator"/>
    <property type="match status" value="1"/>
</dbReference>
<dbReference type="GeneID" id="112494632"/>
<gene>
    <name evidence="4" type="primary">LOC112494632</name>
</gene>
<protein>
    <submittedName>
        <fullName evidence="4">Uncharacterized protein LOC112494632</fullName>
    </submittedName>
</protein>
<name>A0AAJ7RKP2_CEPCN</name>
<dbReference type="RefSeq" id="XP_024942732.1">
    <property type="nucleotide sequence ID" value="XM_025086964.1"/>
</dbReference>
<evidence type="ECO:0000313" key="4">
    <source>
        <dbReference type="RefSeq" id="XP_024942732.1"/>
    </source>
</evidence>
<sequence>MNPEESEVTNAAKRKLEETSCDNNAKNNRKKKRFMWNNKCVTEAVYNLRLKQQQNFRIRKKSTSEDLPPESKAASKKQKMVFGRRIIDVDLWAQNDRCKKCGQILSLANIIEENRHGLASLLIIHCQECLLENSITTDKTFTAPDGKTMYDVNARIALGLIDAGMDWRHLNKLLGVLDMPPFNNHLL</sequence>
<dbReference type="InterPro" id="IPR049012">
    <property type="entry name" value="Mutator_transp_dom"/>
</dbReference>
<keyword evidence="3" id="KW-1185">Reference proteome</keyword>
<proteinExistence type="predicted"/>
<organism evidence="3 4">
    <name type="scientific">Cephus cinctus</name>
    <name type="common">Wheat stem sawfly</name>
    <dbReference type="NCBI Taxonomy" id="211228"/>
    <lineage>
        <taxon>Eukaryota</taxon>
        <taxon>Metazoa</taxon>
        <taxon>Ecdysozoa</taxon>
        <taxon>Arthropoda</taxon>
        <taxon>Hexapoda</taxon>
        <taxon>Insecta</taxon>
        <taxon>Pterygota</taxon>
        <taxon>Neoptera</taxon>
        <taxon>Endopterygota</taxon>
        <taxon>Hymenoptera</taxon>
        <taxon>Cephoidea</taxon>
        <taxon>Cephidae</taxon>
        <taxon>Cephus</taxon>
    </lineage>
</organism>
<evidence type="ECO:0000259" key="2">
    <source>
        <dbReference type="Pfam" id="PF20700"/>
    </source>
</evidence>
<dbReference type="Proteomes" id="UP000694920">
    <property type="component" value="Unplaced"/>
</dbReference>
<accession>A0AAJ7RKP2</accession>
<evidence type="ECO:0000313" key="3">
    <source>
        <dbReference type="Proteomes" id="UP000694920"/>
    </source>
</evidence>
<feature type="domain" description="Mutator-like transposase" evidence="2">
    <location>
        <begin position="83"/>
        <end position="185"/>
    </location>
</feature>